<dbReference type="RefSeq" id="WP_243319458.1">
    <property type="nucleotide sequence ID" value="NZ_JALGCL010000001.1"/>
</dbReference>
<evidence type="ECO:0000259" key="6">
    <source>
        <dbReference type="PROSITE" id="PS50109"/>
    </source>
</evidence>
<dbReference type="Gene3D" id="1.10.287.130">
    <property type="match status" value="1"/>
</dbReference>
<dbReference type="InterPro" id="IPR036097">
    <property type="entry name" value="HisK_dim/P_sf"/>
</dbReference>
<name>A0ABT0A2P3_9GAMM</name>
<dbReference type="Gene3D" id="3.40.50.2300">
    <property type="match status" value="1"/>
</dbReference>
<comment type="caution">
    <text evidence="8">The sequence shown here is derived from an EMBL/GenBank/DDBJ whole genome shotgun (WGS) entry which is preliminary data.</text>
</comment>
<dbReference type="InterPro" id="IPR001789">
    <property type="entry name" value="Sig_transdc_resp-reg_receiver"/>
</dbReference>
<dbReference type="Pfam" id="PF02518">
    <property type="entry name" value="HATPase_c"/>
    <property type="match status" value="1"/>
</dbReference>
<comment type="catalytic activity">
    <reaction evidence="1">
        <text>ATP + protein L-histidine = ADP + protein N-phospho-L-histidine.</text>
        <dbReference type="EC" id="2.7.13.3"/>
    </reaction>
</comment>
<dbReference type="Pfam" id="PF00512">
    <property type="entry name" value="HisKA"/>
    <property type="match status" value="1"/>
</dbReference>
<dbReference type="Gene3D" id="3.30.565.10">
    <property type="entry name" value="Histidine kinase-like ATPase, C-terminal domain"/>
    <property type="match status" value="1"/>
</dbReference>
<evidence type="ECO:0000259" key="7">
    <source>
        <dbReference type="PROSITE" id="PS50110"/>
    </source>
</evidence>
<feature type="modified residue" description="4-aspartylphosphate" evidence="4">
    <location>
        <position position="455"/>
    </location>
</feature>
<feature type="compositionally biased region" description="Low complexity" evidence="5">
    <location>
        <begin position="531"/>
        <end position="547"/>
    </location>
</feature>
<dbReference type="SMART" id="SM00388">
    <property type="entry name" value="HisKA"/>
    <property type="match status" value="1"/>
</dbReference>
<dbReference type="SMART" id="SM00448">
    <property type="entry name" value="REC"/>
    <property type="match status" value="1"/>
</dbReference>
<dbReference type="SUPFAM" id="SSF47384">
    <property type="entry name" value="Homodimeric domain of signal transducing histidine kinase"/>
    <property type="match status" value="1"/>
</dbReference>
<evidence type="ECO:0000256" key="3">
    <source>
        <dbReference type="ARBA" id="ARBA00022553"/>
    </source>
</evidence>
<dbReference type="CDD" id="cd00075">
    <property type="entry name" value="HATPase"/>
    <property type="match status" value="1"/>
</dbReference>
<evidence type="ECO:0000256" key="5">
    <source>
        <dbReference type="SAM" id="MobiDB-lite"/>
    </source>
</evidence>
<dbReference type="PROSITE" id="PS50109">
    <property type="entry name" value="HIS_KIN"/>
    <property type="match status" value="1"/>
</dbReference>
<dbReference type="PANTHER" id="PTHR43547:SF2">
    <property type="entry name" value="HYBRID SIGNAL TRANSDUCTION HISTIDINE KINASE C"/>
    <property type="match status" value="1"/>
</dbReference>
<keyword evidence="9" id="KW-1185">Reference proteome</keyword>
<proteinExistence type="predicted"/>
<evidence type="ECO:0000313" key="8">
    <source>
        <dbReference type="EMBL" id="MCJ0825253.1"/>
    </source>
</evidence>
<dbReference type="Pfam" id="PF00072">
    <property type="entry name" value="Response_reg"/>
    <property type="match status" value="1"/>
</dbReference>
<evidence type="ECO:0000313" key="9">
    <source>
        <dbReference type="Proteomes" id="UP001165423"/>
    </source>
</evidence>
<feature type="domain" description="Response regulatory" evidence="7">
    <location>
        <begin position="406"/>
        <end position="522"/>
    </location>
</feature>
<dbReference type="SUPFAM" id="SSF55874">
    <property type="entry name" value="ATPase domain of HSP90 chaperone/DNA topoisomerase II/histidine kinase"/>
    <property type="match status" value="1"/>
</dbReference>
<dbReference type="EC" id="2.7.13.3" evidence="2"/>
<keyword evidence="3 4" id="KW-0597">Phosphoprotein</keyword>
<dbReference type="EMBL" id="JALGCL010000001">
    <property type="protein sequence ID" value="MCJ0825253.1"/>
    <property type="molecule type" value="Genomic_DNA"/>
</dbReference>
<evidence type="ECO:0000256" key="1">
    <source>
        <dbReference type="ARBA" id="ARBA00000085"/>
    </source>
</evidence>
<dbReference type="CDD" id="cd00082">
    <property type="entry name" value="HisKA"/>
    <property type="match status" value="1"/>
</dbReference>
<dbReference type="PRINTS" id="PR00344">
    <property type="entry name" value="BCTRLSENSOR"/>
</dbReference>
<protein>
    <recommendedName>
        <fullName evidence="2">histidine kinase</fullName>
        <ecNumber evidence="2">2.7.13.3</ecNumber>
    </recommendedName>
</protein>
<dbReference type="InterPro" id="IPR011006">
    <property type="entry name" value="CheY-like_superfamily"/>
</dbReference>
<dbReference type="InterPro" id="IPR005467">
    <property type="entry name" value="His_kinase_dom"/>
</dbReference>
<dbReference type="SUPFAM" id="SSF52172">
    <property type="entry name" value="CheY-like"/>
    <property type="match status" value="2"/>
</dbReference>
<accession>A0ABT0A2P3</accession>
<dbReference type="CDD" id="cd17580">
    <property type="entry name" value="REC_2_DhkD-like"/>
    <property type="match status" value="1"/>
</dbReference>
<feature type="region of interest" description="Disordered" evidence="5">
    <location>
        <begin position="520"/>
        <end position="547"/>
    </location>
</feature>
<dbReference type="PANTHER" id="PTHR43547">
    <property type="entry name" value="TWO-COMPONENT HISTIDINE KINASE"/>
    <property type="match status" value="1"/>
</dbReference>
<evidence type="ECO:0000256" key="2">
    <source>
        <dbReference type="ARBA" id="ARBA00012438"/>
    </source>
</evidence>
<dbReference type="SMART" id="SM00387">
    <property type="entry name" value="HATPase_c"/>
    <property type="match status" value="1"/>
</dbReference>
<dbReference type="InterPro" id="IPR036890">
    <property type="entry name" value="HATPase_C_sf"/>
</dbReference>
<organism evidence="8 9">
    <name type="scientific">Cognatiluteimonas sedimenti</name>
    <dbReference type="NCBI Taxonomy" id="2927791"/>
    <lineage>
        <taxon>Bacteria</taxon>
        <taxon>Pseudomonadati</taxon>
        <taxon>Pseudomonadota</taxon>
        <taxon>Gammaproteobacteria</taxon>
        <taxon>Lysobacterales</taxon>
        <taxon>Lysobacteraceae</taxon>
        <taxon>Cognatiluteimonas</taxon>
    </lineage>
</organism>
<dbReference type="InterPro" id="IPR003594">
    <property type="entry name" value="HATPase_dom"/>
</dbReference>
<dbReference type="PROSITE" id="PS50110">
    <property type="entry name" value="RESPONSE_REGULATORY"/>
    <property type="match status" value="1"/>
</dbReference>
<dbReference type="Proteomes" id="UP001165423">
    <property type="component" value="Unassembled WGS sequence"/>
</dbReference>
<reference evidence="8 9" key="1">
    <citation type="submission" date="2022-03" db="EMBL/GenBank/DDBJ databases">
        <title>Luteimonas soily sp. nov., a novel bacterium isolated from the soil.</title>
        <authorList>
            <person name="Zhang X."/>
        </authorList>
    </citation>
    <scope>NUCLEOTIDE SEQUENCE [LARGE SCALE GENOMIC DNA]</scope>
    <source>
        <strain evidence="8 9">50</strain>
    </source>
</reference>
<gene>
    <name evidence="8" type="ORF">MQC88_04650</name>
</gene>
<dbReference type="InterPro" id="IPR004358">
    <property type="entry name" value="Sig_transdc_His_kin-like_C"/>
</dbReference>
<feature type="domain" description="Histidine kinase" evidence="6">
    <location>
        <begin position="166"/>
        <end position="385"/>
    </location>
</feature>
<sequence length="547" mass="58673">MNGADLPSVKKRVLLLLGTARDSQLTRELLRGNGFDSQVCASTQQLRQEIDAGAGAVLVAEECLDQGAHDALLQALDAQPAWSDLPILVLARPGADSVTVFEAIALLGNVTVLERPLRIAGLVTVVRTALRARFRQYQIQANLKGLEEGRDAEARAAQQKDEFLAMLAHELRNPLAPIRTALFVLGMDDSDAERRATLRQMMERQVDHLVRLVDDLLESSRLSRGKIELQREPIDLKDALRRAVELSRTQIDAAECTLELHVDAGPLPIDADPIRIAQVFSNLLNNAARYGRRGGTIQLHAHRSGDGEALARVVDDGIGIDSETLPHVFDLFTQGKREASHAQGGLGIGLALVRSLVGLHGGRVRASSGGTGLGAEFSVWLPLSDLAQQPSAPLPQAKTAVAEGIHVLVVDDNKDAANALAIMLGAEGIQHRVVHDGAGALAVADAFLPDIVLLDIGMPGMDGYEVARRLRSNPDNANALLIALTGWSNEQDHVRSRAAGFDHHLRKPADVDTLMELLASVAPADRPRKQSPPAKATTPAASPSSLR</sequence>
<dbReference type="InterPro" id="IPR003661">
    <property type="entry name" value="HisK_dim/P_dom"/>
</dbReference>
<evidence type="ECO:0000256" key="4">
    <source>
        <dbReference type="PROSITE-ProRule" id="PRU00169"/>
    </source>
</evidence>